<proteinExistence type="predicted"/>
<name>A0A8S5PZP2_9CAUD</name>
<dbReference type="EMBL" id="BK015542">
    <property type="protein sequence ID" value="DAE12057.1"/>
    <property type="molecule type" value="Genomic_DNA"/>
</dbReference>
<protein>
    <submittedName>
        <fullName evidence="1">Uncharacterized protein</fullName>
    </submittedName>
</protein>
<evidence type="ECO:0000313" key="1">
    <source>
        <dbReference type="EMBL" id="DAE12057.1"/>
    </source>
</evidence>
<sequence length="66" mass="7902">MCKFKAERIIKETLSKVHCRFISTELEDGLLVVRFISVRGDYQKAVFPYRYMSEYEIENKVMESVF</sequence>
<reference evidence="1" key="1">
    <citation type="journal article" date="2021" name="Proc. Natl. Acad. Sci. U.S.A.">
        <title>A Catalog of Tens of Thousands of Viruses from Human Metagenomes Reveals Hidden Associations with Chronic Diseases.</title>
        <authorList>
            <person name="Tisza M.J."/>
            <person name="Buck C.B."/>
        </authorList>
    </citation>
    <scope>NUCLEOTIDE SEQUENCE</scope>
    <source>
        <strain evidence="1">Ctack17</strain>
    </source>
</reference>
<organism evidence="1">
    <name type="scientific">Podoviridae sp. ctack17</name>
    <dbReference type="NCBI Taxonomy" id="2825260"/>
    <lineage>
        <taxon>Viruses</taxon>
        <taxon>Duplodnaviria</taxon>
        <taxon>Heunggongvirae</taxon>
        <taxon>Uroviricota</taxon>
        <taxon>Caudoviricetes</taxon>
    </lineage>
</organism>
<accession>A0A8S5PZP2</accession>